<organism evidence="1">
    <name type="scientific">marine sediment metagenome</name>
    <dbReference type="NCBI Taxonomy" id="412755"/>
    <lineage>
        <taxon>unclassified sequences</taxon>
        <taxon>metagenomes</taxon>
        <taxon>ecological metagenomes</taxon>
    </lineage>
</organism>
<protein>
    <submittedName>
        <fullName evidence="1">Uncharacterized protein</fullName>
    </submittedName>
</protein>
<reference evidence="1" key="1">
    <citation type="journal article" date="2014" name="Front. Microbiol.">
        <title>High frequency of phylogenetically diverse reductive dehalogenase-homologous genes in deep subseafloor sedimentary metagenomes.</title>
        <authorList>
            <person name="Kawai M."/>
            <person name="Futagami T."/>
            <person name="Toyoda A."/>
            <person name="Takaki Y."/>
            <person name="Nishi S."/>
            <person name="Hori S."/>
            <person name="Arai W."/>
            <person name="Tsubouchi T."/>
            <person name="Morono Y."/>
            <person name="Uchiyama I."/>
            <person name="Ito T."/>
            <person name="Fujiyama A."/>
            <person name="Inagaki F."/>
            <person name="Takami H."/>
        </authorList>
    </citation>
    <scope>NUCLEOTIDE SEQUENCE</scope>
    <source>
        <strain evidence="1">Expedition CK06-06</strain>
    </source>
</reference>
<gene>
    <name evidence="1" type="ORF">S01H1_08912</name>
</gene>
<name>X0SY82_9ZZZZ</name>
<feature type="non-terminal residue" evidence="1">
    <location>
        <position position="74"/>
    </location>
</feature>
<dbReference type="AlphaFoldDB" id="X0SY82"/>
<sequence>MKEQRVFQVQILKIGVCKFIILKYSIKTYCVYIYNMFLESFPIRSPLSLVDDIKEIIKDKSVCDLGCGAGDLLV</sequence>
<comment type="caution">
    <text evidence="1">The sequence shown here is derived from an EMBL/GenBank/DDBJ whole genome shotgun (WGS) entry which is preliminary data.</text>
</comment>
<dbReference type="EMBL" id="BARS01004557">
    <property type="protein sequence ID" value="GAF80076.1"/>
    <property type="molecule type" value="Genomic_DNA"/>
</dbReference>
<evidence type="ECO:0000313" key="1">
    <source>
        <dbReference type="EMBL" id="GAF80076.1"/>
    </source>
</evidence>
<proteinExistence type="predicted"/>
<accession>X0SY82</accession>